<accession>A0A5C9AMW2</accession>
<dbReference type="InterPro" id="IPR016147">
    <property type="entry name" value="Pili_assmbl_chaperone_N"/>
</dbReference>
<evidence type="ECO:0000313" key="4">
    <source>
        <dbReference type="EMBL" id="TXT01753.1"/>
    </source>
</evidence>
<dbReference type="EMBL" id="VSBS01000300">
    <property type="protein sequence ID" value="TXT01753.1"/>
    <property type="molecule type" value="Genomic_DNA"/>
</dbReference>
<dbReference type="InterPro" id="IPR013783">
    <property type="entry name" value="Ig-like_fold"/>
</dbReference>
<dbReference type="AlphaFoldDB" id="A0A5C9AMW2"/>
<dbReference type="GO" id="GO:0030288">
    <property type="term" value="C:outer membrane-bounded periplasmic space"/>
    <property type="evidence" value="ECO:0007669"/>
    <property type="project" value="InterPro"/>
</dbReference>
<gene>
    <name evidence="4" type="ORF">FWK02_10790</name>
</gene>
<evidence type="ECO:0000259" key="3">
    <source>
        <dbReference type="Pfam" id="PF00345"/>
    </source>
</evidence>
<dbReference type="PANTHER" id="PTHR30251:SF11">
    <property type="entry name" value="CHAPERONE PROTEIN FIMC-RELATED"/>
    <property type="match status" value="1"/>
</dbReference>
<dbReference type="InterPro" id="IPR001829">
    <property type="entry name" value="Pili_assmbl_chaperone_bac"/>
</dbReference>
<feature type="domain" description="Pili assembly chaperone N-terminal" evidence="3">
    <location>
        <begin position="25"/>
        <end position="105"/>
    </location>
</feature>
<feature type="non-terminal residue" evidence="4">
    <location>
        <position position="105"/>
    </location>
</feature>
<evidence type="ECO:0000313" key="5">
    <source>
        <dbReference type="Proteomes" id="UP000321461"/>
    </source>
</evidence>
<dbReference type="PRINTS" id="PR00969">
    <property type="entry name" value="CHAPERONPILI"/>
</dbReference>
<proteinExistence type="predicted"/>
<protein>
    <submittedName>
        <fullName evidence="4">Molecular chaperone</fullName>
    </submittedName>
</protein>
<dbReference type="Gene3D" id="2.60.40.10">
    <property type="entry name" value="Immunoglobulins"/>
    <property type="match status" value="1"/>
</dbReference>
<feature type="signal peptide" evidence="2">
    <location>
        <begin position="1"/>
        <end position="23"/>
    </location>
</feature>
<organism evidence="4 5">
    <name type="scientific">Escherichia coli</name>
    <dbReference type="NCBI Taxonomy" id="562"/>
    <lineage>
        <taxon>Bacteria</taxon>
        <taxon>Pseudomonadati</taxon>
        <taxon>Pseudomonadota</taxon>
        <taxon>Gammaproteobacteria</taxon>
        <taxon>Enterobacterales</taxon>
        <taxon>Enterobacteriaceae</taxon>
        <taxon>Escherichia</taxon>
    </lineage>
</organism>
<evidence type="ECO:0000256" key="1">
    <source>
        <dbReference type="ARBA" id="ARBA00022558"/>
    </source>
</evidence>
<reference evidence="4 5" key="1">
    <citation type="submission" date="2019-08" db="EMBL/GenBank/DDBJ databases">
        <title>Whole genome analysis of cultivated E. coli strains isolated from CD patients and healthy donors.</title>
        <authorList>
            <person name="Siniagina M.N."/>
            <person name="Markelova M.I."/>
            <person name="Laikov A.V."/>
            <person name="Boulygina E.A."/>
            <person name="Khusnutdinova D.R."/>
            <person name="Kharchenko A."/>
            <person name="Grigoryeva T.V."/>
        </authorList>
    </citation>
    <scope>NUCLEOTIDE SEQUENCE [LARGE SCALE GENOMIC DNA]</scope>
    <source>
        <strain evidence="4 5">3_77_5</strain>
    </source>
</reference>
<dbReference type="Pfam" id="PF00345">
    <property type="entry name" value="PapD_N"/>
    <property type="match status" value="1"/>
</dbReference>
<dbReference type="SUPFAM" id="SSF49354">
    <property type="entry name" value="PapD-like"/>
    <property type="match status" value="1"/>
</dbReference>
<evidence type="ECO:0000256" key="2">
    <source>
        <dbReference type="SAM" id="SignalP"/>
    </source>
</evidence>
<keyword evidence="2" id="KW-0732">Signal</keyword>
<dbReference type="InterPro" id="IPR050643">
    <property type="entry name" value="Periplasmic_pilus_chap"/>
</dbReference>
<comment type="caution">
    <text evidence="4">The sequence shown here is derived from an EMBL/GenBank/DDBJ whole genome shotgun (WGS) entry which is preliminary data.</text>
</comment>
<dbReference type="PANTHER" id="PTHR30251">
    <property type="entry name" value="PILUS ASSEMBLY CHAPERONE"/>
    <property type="match status" value="1"/>
</dbReference>
<sequence length="105" mass="11491">MSKRTFAVILTLLCSFCIGQALAGGIVLQRTRVIYDASRKEAALPVANKGAETPYLLQSWVDNIDGKSRAPFIITPPLFRLEAGDDSSLRIIKTADNLPENKESL</sequence>
<feature type="chain" id="PRO_5022753428" evidence="2">
    <location>
        <begin position="24"/>
        <end position="105"/>
    </location>
</feature>
<dbReference type="InterPro" id="IPR008962">
    <property type="entry name" value="PapD-like_sf"/>
</dbReference>
<dbReference type="GO" id="GO:0071555">
    <property type="term" value="P:cell wall organization"/>
    <property type="evidence" value="ECO:0007669"/>
    <property type="project" value="InterPro"/>
</dbReference>
<dbReference type="Proteomes" id="UP000321461">
    <property type="component" value="Unassembled WGS sequence"/>
</dbReference>
<keyword evidence="1" id="KW-1029">Fimbrium biogenesis</keyword>
<name>A0A5C9AMW2_ECOLX</name>